<accession>K0T699</accession>
<feature type="compositionally biased region" description="Basic and acidic residues" evidence="1">
    <location>
        <begin position="329"/>
        <end position="348"/>
    </location>
</feature>
<keyword evidence="3" id="KW-1185">Reference proteome</keyword>
<reference evidence="2 3" key="1">
    <citation type="journal article" date="2012" name="Genome Biol.">
        <title>Genome and low-iron response of an oceanic diatom adapted to chronic iron limitation.</title>
        <authorList>
            <person name="Lommer M."/>
            <person name="Specht M."/>
            <person name="Roy A.S."/>
            <person name="Kraemer L."/>
            <person name="Andreson R."/>
            <person name="Gutowska M.A."/>
            <person name="Wolf J."/>
            <person name="Bergner S.V."/>
            <person name="Schilhabel M.B."/>
            <person name="Klostermeier U.C."/>
            <person name="Beiko R.G."/>
            <person name="Rosenstiel P."/>
            <person name="Hippler M."/>
            <person name="Laroche J."/>
        </authorList>
    </citation>
    <scope>NUCLEOTIDE SEQUENCE [LARGE SCALE GENOMIC DNA]</scope>
    <source>
        <strain evidence="2 3">CCMP1005</strain>
    </source>
</reference>
<gene>
    <name evidence="2" type="ORF">THAOC_05837</name>
</gene>
<comment type="caution">
    <text evidence="2">The sequence shown here is derived from an EMBL/GenBank/DDBJ whole genome shotgun (WGS) entry which is preliminary data.</text>
</comment>
<proteinExistence type="predicted"/>
<feature type="region of interest" description="Disordered" evidence="1">
    <location>
        <begin position="277"/>
        <end position="359"/>
    </location>
</feature>
<dbReference type="AlphaFoldDB" id="K0T699"/>
<sequence length="359" mass="39759">MKCDLKFLIYVAVRGNELKLARVADEGLHSGGTFVVENVLLGGNAAGLDARLGLGRTYVLSLQVEVACGSFGRLGIVFAYICLTSAKGNPTRLPLRQAASQVAAAGYPKLACIQTRFAPSKARANHSHSGTVGIHHISLVGMVLVPASSTLIRFIGSGRVYGQPTRAFEFLAFTTTPVDLSSSHQEDFSHVRFAFRRPLELEMQFPGEAGHTPGDRSIFAVVLGRDGCPPRSPEAAWRAHVLRSFSRPVTVFDSPKAPTTRGITPRHQKPFCACEHRQMRDREGPSQEPAVRNRRVGCSTSKKAKRKRRSEEDQTSPAEKKDRKRLRDRARQAKKREDPDVRDRENAQKRARQAKKRED</sequence>
<evidence type="ECO:0000256" key="1">
    <source>
        <dbReference type="SAM" id="MobiDB-lite"/>
    </source>
</evidence>
<dbReference type="EMBL" id="AGNL01005579">
    <property type="protein sequence ID" value="EJK72614.1"/>
    <property type="molecule type" value="Genomic_DNA"/>
</dbReference>
<evidence type="ECO:0000313" key="2">
    <source>
        <dbReference type="EMBL" id="EJK72614.1"/>
    </source>
</evidence>
<evidence type="ECO:0000313" key="3">
    <source>
        <dbReference type="Proteomes" id="UP000266841"/>
    </source>
</evidence>
<organism evidence="2 3">
    <name type="scientific">Thalassiosira oceanica</name>
    <name type="common">Marine diatom</name>
    <dbReference type="NCBI Taxonomy" id="159749"/>
    <lineage>
        <taxon>Eukaryota</taxon>
        <taxon>Sar</taxon>
        <taxon>Stramenopiles</taxon>
        <taxon>Ochrophyta</taxon>
        <taxon>Bacillariophyta</taxon>
        <taxon>Coscinodiscophyceae</taxon>
        <taxon>Thalassiosirophycidae</taxon>
        <taxon>Thalassiosirales</taxon>
        <taxon>Thalassiosiraceae</taxon>
        <taxon>Thalassiosira</taxon>
    </lineage>
</organism>
<dbReference type="Proteomes" id="UP000266841">
    <property type="component" value="Unassembled WGS sequence"/>
</dbReference>
<protein>
    <submittedName>
        <fullName evidence="2">Uncharacterized protein</fullName>
    </submittedName>
</protein>
<feature type="compositionally biased region" description="Basic residues" evidence="1">
    <location>
        <begin position="349"/>
        <end position="359"/>
    </location>
</feature>
<name>K0T699_THAOC</name>